<dbReference type="Proteomes" id="UP001585053">
    <property type="component" value="Unassembled WGS sequence"/>
</dbReference>
<comment type="caution">
    <text evidence="3">The sequence shown here is derived from an EMBL/GenBank/DDBJ whole genome shotgun (WGS) entry which is preliminary data.</text>
</comment>
<evidence type="ECO:0000313" key="5">
    <source>
        <dbReference type="Proteomes" id="UP001585053"/>
    </source>
</evidence>
<feature type="transmembrane region" description="Helical" evidence="1">
    <location>
        <begin position="6"/>
        <end position="25"/>
    </location>
</feature>
<evidence type="ECO:0000313" key="4">
    <source>
        <dbReference type="Proteomes" id="UP000467124"/>
    </source>
</evidence>
<dbReference type="AlphaFoldDB" id="A0A7K2IVK9"/>
<dbReference type="EMBL" id="JAYMRS010000005">
    <property type="protein sequence ID" value="MFB8769196.1"/>
    <property type="molecule type" value="Genomic_DNA"/>
</dbReference>
<organism evidence="3 4">
    <name type="scientific">Nocardiopsis alba</name>
    <dbReference type="NCBI Taxonomy" id="53437"/>
    <lineage>
        <taxon>Bacteria</taxon>
        <taxon>Bacillati</taxon>
        <taxon>Actinomycetota</taxon>
        <taxon>Actinomycetes</taxon>
        <taxon>Streptosporangiales</taxon>
        <taxon>Nocardiopsidaceae</taxon>
        <taxon>Nocardiopsis</taxon>
    </lineage>
</organism>
<name>A0A7K2IVK9_9ACTN</name>
<keyword evidence="1" id="KW-0472">Membrane</keyword>
<evidence type="ECO:0000313" key="2">
    <source>
        <dbReference type="EMBL" id="MFB8769196.1"/>
    </source>
</evidence>
<feature type="transmembrane region" description="Helical" evidence="1">
    <location>
        <begin position="37"/>
        <end position="58"/>
    </location>
</feature>
<feature type="transmembrane region" description="Helical" evidence="1">
    <location>
        <begin position="101"/>
        <end position="120"/>
    </location>
</feature>
<accession>A0A7K2IVK9</accession>
<keyword evidence="5" id="KW-1185">Reference proteome</keyword>
<sequence length="138" mass="14841">MDTEAVWNLLALIIFAMLFVGFFYWPKSGKEPPRFLLRIGVWGGYTAVFALLMTDVAWPEVLTGVSSSSEGFGCPPVVGRSLWLQTTYALDESTCAPLADARLGLALLCAIGATLCLVALTRLRLLAAITASTERPAS</sequence>
<evidence type="ECO:0000313" key="3">
    <source>
        <dbReference type="EMBL" id="MYR33815.1"/>
    </source>
</evidence>
<dbReference type="Proteomes" id="UP000467124">
    <property type="component" value="Unassembled WGS sequence"/>
</dbReference>
<protein>
    <submittedName>
        <fullName evidence="3">Uncharacterized protein</fullName>
    </submittedName>
</protein>
<dbReference type="RefSeq" id="WP_042282777.1">
    <property type="nucleotide sequence ID" value="NZ_BAZE01000004.1"/>
</dbReference>
<proteinExistence type="predicted"/>
<evidence type="ECO:0000256" key="1">
    <source>
        <dbReference type="SAM" id="Phobius"/>
    </source>
</evidence>
<dbReference type="GeneID" id="91391314"/>
<dbReference type="EMBL" id="WWHY01000001">
    <property type="protein sequence ID" value="MYR33815.1"/>
    <property type="molecule type" value="Genomic_DNA"/>
</dbReference>
<keyword evidence="1" id="KW-1133">Transmembrane helix</keyword>
<reference evidence="2 5" key="2">
    <citation type="submission" date="2024-01" db="EMBL/GenBank/DDBJ databases">
        <title>Genome mining of biosynthetic gene clusters to explore secondary metabolites of Streptomyces sp.</title>
        <authorList>
            <person name="Baig A."/>
            <person name="Ajitkumar Shintre N."/>
            <person name="Kumar H."/>
            <person name="Anbarasu A."/>
            <person name="Ramaiah S."/>
        </authorList>
    </citation>
    <scope>NUCLEOTIDE SEQUENCE [LARGE SCALE GENOMIC DNA]</scope>
    <source>
        <strain evidence="2 5">A01</strain>
    </source>
</reference>
<gene>
    <name evidence="3" type="ORF">GTW20_16520</name>
    <name evidence="2" type="ORF">VSQ78_15925</name>
</gene>
<reference evidence="3 4" key="1">
    <citation type="journal article" date="2019" name="Nat. Commun.">
        <title>The antimicrobial potential of Streptomyces from insect microbiomes.</title>
        <authorList>
            <person name="Chevrette M.G."/>
            <person name="Carlson C.M."/>
            <person name="Ortega H.E."/>
            <person name="Thomas C."/>
            <person name="Ananiev G.E."/>
            <person name="Barns K.J."/>
            <person name="Book A.J."/>
            <person name="Cagnazzo J."/>
            <person name="Carlos C."/>
            <person name="Flanigan W."/>
            <person name="Grubbs K.J."/>
            <person name="Horn H.A."/>
            <person name="Hoffmann F.M."/>
            <person name="Klassen J.L."/>
            <person name="Knack J.J."/>
            <person name="Lewin G.R."/>
            <person name="McDonald B.R."/>
            <person name="Muller L."/>
            <person name="Melo W.G.P."/>
            <person name="Pinto-Tomas A.A."/>
            <person name="Schmitz A."/>
            <person name="Wendt-Pienkowski E."/>
            <person name="Wildman S."/>
            <person name="Zhao M."/>
            <person name="Zhang F."/>
            <person name="Bugni T.S."/>
            <person name="Andes D.R."/>
            <person name="Pupo M.T."/>
            <person name="Currie C.R."/>
        </authorList>
    </citation>
    <scope>NUCLEOTIDE SEQUENCE [LARGE SCALE GENOMIC DNA]</scope>
    <source>
        <strain evidence="3 4">SID5840</strain>
    </source>
</reference>
<keyword evidence="1" id="KW-0812">Transmembrane</keyword>